<evidence type="ECO:0000256" key="1">
    <source>
        <dbReference type="SAM" id="MobiDB-lite"/>
    </source>
</evidence>
<organism evidence="3 4">
    <name type="scientific">Aristolochia fimbriata</name>
    <name type="common">White veined hardy Dutchman's pipe vine</name>
    <dbReference type="NCBI Taxonomy" id="158543"/>
    <lineage>
        <taxon>Eukaryota</taxon>
        <taxon>Viridiplantae</taxon>
        <taxon>Streptophyta</taxon>
        <taxon>Embryophyta</taxon>
        <taxon>Tracheophyta</taxon>
        <taxon>Spermatophyta</taxon>
        <taxon>Magnoliopsida</taxon>
        <taxon>Magnoliidae</taxon>
        <taxon>Piperales</taxon>
        <taxon>Aristolochiaceae</taxon>
        <taxon>Aristolochia</taxon>
    </lineage>
</organism>
<feature type="transmembrane region" description="Helical" evidence="2">
    <location>
        <begin position="12"/>
        <end position="30"/>
    </location>
</feature>
<dbReference type="AlphaFoldDB" id="A0AAV7EZ56"/>
<keyword evidence="2" id="KW-0812">Transmembrane</keyword>
<gene>
    <name evidence="3" type="ORF">H6P81_005741</name>
</gene>
<dbReference type="Proteomes" id="UP000825729">
    <property type="component" value="Unassembled WGS sequence"/>
</dbReference>
<dbReference type="EMBL" id="JAINDJ010000003">
    <property type="protein sequence ID" value="KAG9452837.1"/>
    <property type="molecule type" value="Genomic_DNA"/>
</dbReference>
<accession>A0AAV7EZ56</accession>
<feature type="transmembrane region" description="Helical" evidence="2">
    <location>
        <begin position="42"/>
        <end position="65"/>
    </location>
</feature>
<comment type="caution">
    <text evidence="3">The sequence shown here is derived from an EMBL/GenBank/DDBJ whole genome shotgun (WGS) entry which is preliminary data.</text>
</comment>
<name>A0AAV7EZ56_ARIFI</name>
<keyword evidence="4" id="KW-1185">Reference proteome</keyword>
<evidence type="ECO:0000313" key="3">
    <source>
        <dbReference type="EMBL" id="KAG9452837.1"/>
    </source>
</evidence>
<evidence type="ECO:0000313" key="4">
    <source>
        <dbReference type="Proteomes" id="UP000825729"/>
    </source>
</evidence>
<feature type="region of interest" description="Disordered" evidence="1">
    <location>
        <begin position="79"/>
        <end position="100"/>
    </location>
</feature>
<feature type="region of interest" description="Disordered" evidence="1">
    <location>
        <begin position="189"/>
        <end position="208"/>
    </location>
</feature>
<keyword evidence="2" id="KW-1133">Transmembrane helix</keyword>
<protein>
    <submittedName>
        <fullName evidence="3">Uncharacterized protein</fullName>
    </submittedName>
</protein>
<reference evidence="3 4" key="1">
    <citation type="submission" date="2021-07" db="EMBL/GenBank/DDBJ databases">
        <title>The Aristolochia fimbriata genome: insights into angiosperm evolution, floral development and chemical biosynthesis.</title>
        <authorList>
            <person name="Jiao Y."/>
        </authorList>
    </citation>
    <scope>NUCLEOTIDE SEQUENCE [LARGE SCALE GENOMIC DNA]</scope>
    <source>
        <strain evidence="3">IBCAS-2021</strain>
        <tissue evidence="3">Leaf</tissue>
    </source>
</reference>
<keyword evidence="2" id="KW-0472">Membrane</keyword>
<proteinExistence type="predicted"/>
<sequence>MARTTSGPSPVIPALMVVVLGLIIAAPLLLDAVSMLFTAQESSFPIMAVVPLLLLLVIHLLSMFLPSIQMFSGGTSQRSSSGFDGDATGTRPPSKLVASSPDLHPILPGGTYRNGRHQWAVAIDPLLTRRPRGIGYMGADAAEQRLFSFRRAGDYLLLRLPRPGNDASAGVFRQRVHNPSPVAVARGVLGGKDARGASHTGAAHSRPR</sequence>
<evidence type="ECO:0000256" key="2">
    <source>
        <dbReference type="SAM" id="Phobius"/>
    </source>
</evidence>